<organism evidence="7 8">
    <name type="scientific">Herminiimonas contaminans</name>
    <dbReference type="NCBI Taxonomy" id="1111140"/>
    <lineage>
        <taxon>Bacteria</taxon>
        <taxon>Pseudomonadati</taxon>
        <taxon>Pseudomonadota</taxon>
        <taxon>Betaproteobacteria</taxon>
        <taxon>Burkholderiales</taxon>
        <taxon>Oxalobacteraceae</taxon>
        <taxon>Herminiimonas</taxon>
    </lineage>
</organism>
<keyword evidence="8" id="KW-1185">Reference proteome</keyword>
<evidence type="ECO:0000256" key="1">
    <source>
        <dbReference type="ARBA" id="ARBA00001974"/>
    </source>
</evidence>
<dbReference type="PRINTS" id="PR00411">
    <property type="entry name" value="PNDRDTASEI"/>
</dbReference>
<dbReference type="PANTHER" id="PTHR43557">
    <property type="entry name" value="APOPTOSIS-INDUCING FACTOR 1"/>
    <property type="match status" value="1"/>
</dbReference>
<reference evidence="7 8" key="1">
    <citation type="submission" date="2020-11" db="EMBL/GenBank/DDBJ databases">
        <title>WGS of Herminiimonas contaminans strain Marseille-Q4544 isolated from planarians Schmidtea mediterranea.</title>
        <authorList>
            <person name="Kangale L."/>
        </authorList>
    </citation>
    <scope>NUCLEOTIDE SEQUENCE [LARGE SCALE GENOMIC DNA]</scope>
    <source>
        <strain evidence="7 8">Marseille-Q4544</strain>
    </source>
</reference>
<gene>
    <name evidence="7" type="ORF">IXC47_13155</name>
</gene>
<dbReference type="Pfam" id="PF07992">
    <property type="entry name" value="Pyr_redox_2"/>
    <property type="match status" value="1"/>
</dbReference>
<dbReference type="PANTHER" id="PTHR43557:SF2">
    <property type="entry name" value="RIESKE DOMAIN-CONTAINING PROTEIN-RELATED"/>
    <property type="match status" value="1"/>
</dbReference>
<dbReference type="InterPro" id="IPR036188">
    <property type="entry name" value="FAD/NAD-bd_sf"/>
</dbReference>
<keyword evidence="4" id="KW-0560">Oxidoreductase</keyword>
<dbReference type="PRINTS" id="PR00368">
    <property type="entry name" value="FADPNR"/>
</dbReference>
<dbReference type="InterPro" id="IPR023753">
    <property type="entry name" value="FAD/NAD-binding_dom"/>
</dbReference>
<dbReference type="SUPFAM" id="SSF55424">
    <property type="entry name" value="FAD/NAD-linked reductases, dimerisation (C-terminal) domain"/>
    <property type="match status" value="1"/>
</dbReference>
<feature type="domain" description="FAD/NAD(P)-binding" evidence="5">
    <location>
        <begin position="7"/>
        <end position="305"/>
    </location>
</feature>
<dbReference type="EMBL" id="JADOEL010000011">
    <property type="protein sequence ID" value="MBF8178631.1"/>
    <property type="molecule type" value="Genomic_DNA"/>
</dbReference>
<dbReference type="Gene3D" id="3.50.50.60">
    <property type="entry name" value="FAD/NAD(P)-binding domain"/>
    <property type="match status" value="2"/>
</dbReference>
<evidence type="ECO:0000313" key="7">
    <source>
        <dbReference type="EMBL" id="MBF8178631.1"/>
    </source>
</evidence>
<comment type="caution">
    <text evidence="7">The sequence shown here is derived from an EMBL/GenBank/DDBJ whole genome shotgun (WGS) entry which is preliminary data.</text>
</comment>
<dbReference type="Gene3D" id="3.30.390.30">
    <property type="match status" value="1"/>
</dbReference>
<evidence type="ECO:0000256" key="4">
    <source>
        <dbReference type="ARBA" id="ARBA00023002"/>
    </source>
</evidence>
<evidence type="ECO:0000313" key="8">
    <source>
        <dbReference type="Proteomes" id="UP000657372"/>
    </source>
</evidence>
<keyword evidence="3" id="KW-0274">FAD</keyword>
<dbReference type="Pfam" id="PF14759">
    <property type="entry name" value="Reductase_C"/>
    <property type="match status" value="1"/>
</dbReference>
<dbReference type="InterPro" id="IPR016156">
    <property type="entry name" value="FAD/NAD-linked_Rdtase_dimer_sf"/>
</dbReference>
<comment type="cofactor">
    <cofactor evidence="1">
        <name>FAD</name>
        <dbReference type="ChEBI" id="CHEBI:57692"/>
    </cofactor>
</comment>
<protein>
    <submittedName>
        <fullName evidence="7">FAD-dependent oxidoreductase</fullName>
    </submittedName>
</protein>
<sequence length="409" mass="44387">MQNTSQHVVIIGAGHGGGNMAALLRQYGHTGPITLVGEESVPPYQRPPLSKAWLKEQLEMEDLFLKSEKFYSDNQITLRLNSKVTEIMHEQKAIRLAHDEVLTYEHLIIATGARARMLQIPGHELDGILYLRDVGHAHRLKQALASARRIGIIGGGYVGLEVAASARALGVEVTVIERESRLLARVASREIAGFYKELHEKQGVEFHFDKEITAFDGKAGKVSGVVLADATVVDCDLLLVGIGAIPNDDLARAAGIKCQNGVLVDLDGRTSVPDVFAIGDVTMRPLPFYDRLCRLESIPNAMEQAKRAAGAISGRPAPADELPWFWSDQYDVKLQIAGMPFDVDQVVMRGSLESGRCTVFHLCGDRIRAAEVLNSPSDFLAAKKLIAAGSVIKVSQLSDPGIPVMSAIA</sequence>
<evidence type="ECO:0000259" key="5">
    <source>
        <dbReference type="Pfam" id="PF07992"/>
    </source>
</evidence>
<evidence type="ECO:0000256" key="2">
    <source>
        <dbReference type="ARBA" id="ARBA00022630"/>
    </source>
</evidence>
<dbReference type="SUPFAM" id="SSF51905">
    <property type="entry name" value="FAD/NAD(P)-binding domain"/>
    <property type="match status" value="1"/>
</dbReference>
<dbReference type="InterPro" id="IPR028202">
    <property type="entry name" value="Reductase_C"/>
</dbReference>
<dbReference type="RefSeq" id="WP_195875906.1">
    <property type="nucleotide sequence ID" value="NZ_JADOEL010000011.1"/>
</dbReference>
<keyword evidence="2" id="KW-0285">Flavoprotein</keyword>
<evidence type="ECO:0000256" key="3">
    <source>
        <dbReference type="ARBA" id="ARBA00022827"/>
    </source>
</evidence>
<proteinExistence type="predicted"/>
<name>A0ABS0EUY1_9BURK</name>
<dbReference type="InterPro" id="IPR050446">
    <property type="entry name" value="FAD-oxidoreductase/Apoptosis"/>
</dbReference>
<feature type="domain" description="Reductase C-terminal" evidence="6">
    <location>
        <begin position="324"/>
        <end position="405"/>
    </location>
</feature>
<dbReference type="Proteomes" id="UP000657372">
    <property type="component" value="Unassembled WGS sequence"/>
</dbReference>
<evidence type="ECO:0000259" key="6">
    <source>
        <dbReference type="Pfam" id="PF14759"/>
    </source>
</evidence>
<accession>A0ABS0EUY1</accession>